<gene>
    <name evidence="7" type="ORF">AAHA92_18233</name>
</gene>
<evidence type="ECO:0000256" key="2">
    <source>
        <dbReference type="ARBA" id="ARBA00023015"/>
    </source>
</evidence>
<reference evidence="7 8" key="1">
    <citation type="submission" date="2024-06" db="EMBL/GenBank/DDBJ databases">
        <title>A chromosome level genome sequence of Diviner's sage (Salvia divinorum).</title>
        <authorList>
            <person name="Ford S.A."/>
            <person name="Ro D.-K."/>
            <person name="Ness R.W."/>
            <person name="Phillips M.A."/>
        </authorList>
    </citation>
    <scope>NUCLEOTIDE SEQUENCE [LARGE SCALE GENOMIC DNA]</scope>
    <source>
        <strain evidence="7">SAF-2024a</strain>
        <tissue evidence="7">Leaf</tissue>
    </source>
</reference>
<evidence type="ECO:0000256" key="3">
    <source>
        <dbReference type="ARBA" id="ARBA00023125"/>
    </source>
</evidence>
<protein>
    <submittedName>
        <fullName evidence="7">B3 domain-containing protein-like protein</fullName>
    </submittedName>
</protein>
<dbReference type="InterPro" id="IPR015300">
    <property type="entry name" value="DNA-bd_pseudobarrel_sf"/>
</dbReference>
<evidence type="ECO:0000256" key="5">
    <source>
        <dbReference type="ARBA" id="ARBA00023242"/>
    </source>
</evidence>
<accession>A0ABD1H1F1</accession>
<evidence type="ECO:0000256" key="1">
    <source>
        <dbReference type="ARBA" id="ARBA00004123"/>
    </source>
</evidence>
<feature type="compositionally biased region" description="Acidic residues" evidence="6">
    <location>
        <begin position="95"/>
        <end position="106"/>
    </location>
</feature>
<feature type="region of interest" description="Disordered" evidence="6">
    <location>
        <begin position="84"/>
        <end position="111"/>
    </location>
</feature>
<sequence>MGGGSYYDEDSDDSPQDLRKAPSFMKVFYVQQNMESICIPSEWVCNHGNDVPSHCSLSMPNGIPWSVHMLKSWERDDELVPDVETSKDYSTFEVETPEEFDEDYDTENGPNNLGDYPSFRIVLTKSHIKRTLVSICLPQ</sequence>
<name>A0ABD1H1F1_SALDI</name>
<evidence type="ECO:0000256" key="4">
    <source>
        <dbReference type="ARBA" id="ARBA00023163"/>
    </source>
</evidence>
<comment type="subcellular location">
    <subcellularLocation>
        <location evidence="1">Nucleus</location>
    </subcellularLocation>
</comment>
<dbReference type="AlphaFoldDB" id="A0ABD1H1F1"/>
<dbReference type="Gene3D" id="2.40.330.10">
    <property type="entry name" value="DNA-binding pseudobarrel domain"/>
    <property type="match status" value="1"/>
</dbReference>
<keyword evidence="4" id="KW-0804">Transcription</keyword>
<comment type="caution">
    <text evidence="7">The sequence shown here is derived from an EMBL/GenBank/DDBJ whole genome shotgun (WGS) entry which is preliminary data.</text>
</comment>
<keyword evidence="2" id="KW-0805">Transcription regulation</keyword>
<evidence type="ECO:0000313" key="7">
    <source>
        <dbReference type="EMBL" id="KAL1550240.1"/>
    </source>
</evidence>
<keyword evidence="8" id="KW-1185">Reference proteome</keyword>
<keyword evidence="5" id="KW-0539">Nucleus</keyword>
<proteinExistence type="predicted"/>
<evidence type="ECO:0000256" key="6">
    <source>
        <dbReference type="SAM" id="MobiDB-lite"/>
    </source>
</evidence>
<dbReference type="Proteomes" id="UP001567538">
    <property type="component" value="Unassembled WGS sequence"/>
</dbReference>
<dbReference type="GO" id="GO:0005634">
    <property type="term" value="C:nucleus"/>
    <property type="evidence" value="ECO:0007669"/>
    <property type="project" value="UniProtKB-SubCell"/>
</dbReference>
<dbReference type="GO" id="GO:0003677">
    <property type="term" value="F:DNA binding"/>
    <property type="evidence" value="ECO:0007669"/>
    <property type="project" value="UniProtKB-KW"/>
</dbReference>
<organism evidence="7 8">
    <name type="scientific">Salvia divinorum</name>
    <name type="common">Maria pastora</name>
    <name type="synonym">Diviner's sage</name>
    <dbReference type="NCBI Taxonomy" id="28513"/>
    <lineage>
        <taxon>Eukaryota</taxon>
        <taxon>Viridiplantae</taxon>
        <taxon>Streptophyta</taxon>
        <taxon>Embryophyta</taxon>
        <taxon>Tracheophyta</taxon>
        <taxon>Spermatophyta</taxon>
        <taxon>Magnoliopsida</taxon>
        <taxon>eudicotyledons</taxon>
        <taxon>Gunneridae</taxon>
        <taxon>Pentapetalae</taxon>
        <taxon>asterids</taxon>
        <taxon>lamiids</taxon>
        <taxon>Lamiales</taxon>
        <taxon>Lamiaceae</taxon>
        <taxon>Nepetoideae</taxon>
        <taxon>Mentheae</taxon>
        <taxon>Salviinae</taxon>
        <taxon>Salvia</taxon>
        <taxon>Salvia subgen. Calosphace</taxon>
    </lineage>
</organism>
<keyword evidence="3" id="KW-0238">DNA-binding</keyword>
<evidence type="ECO:0000313" key="8">
    <source>
        <dbReference type="Proteomes" id="UP001567538"/>
    </source>
</evidence>
<dbReference type="EMBL" id="JBEAFC010000007">
    <property type="protein sequence ID" value="KAL1550240.1"/>
    <property type="molecule type" value="Genomic_DNA"/>
</dbReference>